<dbReference type="RefSeq" id="NP_001188974.1">
    <property type="nucleotide sequence ID" value="NM_001202045.2"/>
</dbReference>
<dbReference type="InParanoid" id="A0A0B4JD40"/>
<accession>A0A0B4JD40</accession>
<reference evidence="7 9" key="5">
    <citation type="journal article" date="2002" name="Genome Biol.">
        <title>Heterochromatic sequences in a Drosophila whole-genome shotgun assembly.</title>
        <authorList>
            <person name="Hoskins R.A."/>
            <person name="Smith C.D."/>
            <person name="Carlson J.W."/>
            <person name="Carvalho A.B."/>
            <person name="Halpern A."/>
            <person name="Kaminker J.S."/>
            <person name="Kennedy C."/>
            <person name="Mungall C.J."/>
            <person name="Sullivan B.A."/>
            <person name="Sutton G.G."/>
            <person name="Yasuhara J.C."/>
            <person name="Wakimoto B.T."/>
            <person name="Myers E.W."/>
            <person name="Celniker S.E."/>
            <person name="Rubin G.M."/>
            <person name="Karpen G.H."/>
        </authorList>
    </citation>
    <scope>NUCLEOTIDE SEQUENCE [LARGE SCALE GENOMIC DNA]</scope>
    <source>
        <strain evidence="9">Berkeley</strain>
    </source>
</reference>
<dbReference type="PaxDb" id="7227-FBpp0291656"/>
<evidence type="ECO:0000256" key="6">
    <source>
        <dbReference type="SAM" id="MobiDB-lite"/>
    </source>
</evidence>
<dbReference type="GeneID" id="37189"/>
<evidence type="ECO:0000256" key="5">
    <source>
        <dbReference type="ARBA" id="ARBA00023163"/>
    </source>
</evidence>
<reference evidence="7 9" key="6">
    <citation type="journal article" date="2005" name="PLoS Comput. Biol.">
        <title>Combined evidence annotation of transposable elements in genome sequences.</title>
        <authorList>
            <person name="Quesneville H."/>
            <person name="Bergman C.M."/>
            <person name="Andrieu O."/>
            <person name="Autard D."/>
            <person name="Nouaud D."/>
            <person name="Ashburner M."/>
            <person name="Anxolabehere D."/>
        </authorList>
    </citation>
    <scope>NUCLEOTIDE SEQUENCE [LARGE SCALE GENOMIC DNA]</scope>
    <source>
        <strain evidence="9">Berkeley</strain>
    </source>
</reference>
<reference evidence="7 9" key="11">
    <citation type="journal article" date="2015" name="Genome Res.">
        <title>The Release 6 reference sequence of the Drosophila melanogaster genome.</title>
        <authorList>
            <person name="Hoskins R.A."/>
            <person name="Carlson J.W."/>
            <person name="Wan K.H."/>
            <person name="Park S."/>
            <person name="Mendez I."/>
            <person name="Galle S.E."/>
            <person name="Booth B.W."/>
            <person name="Pfeiffer B.D."/>
            <person name="George R.A."/>
            <person name="Svirskas R."/>
            <person name="Krzywinski M."/>
            <person name="Schein J."/>
            <person name="Accardo M.C."/>
            <person name="Damia E."/>
            <person name="Messina G."/>
            <person name="Mendez-Lago M."/>
            <person name="de Pablos B."/>
            <person name="Demakova O.V."/>
            <person name="Andreyeva E.N."/>
            <person name="Boldyreva L.V."/>
            <person name="Marra M."/>
            <person name="Carvalho A.B."/>
            <person name="Dimitri P."/>
            <person name="Villasante A."/>
            <person name="Zhimulev I.F."/>
            <person name="Rubin G.M."/>
            <person name="Karpen G.H."/>
            <person name="Celniker S.E."/>
        </authorList>
    </citation>
    <scope>NUCLEOTIDE SEQUENCE [LARGE SCALE GENOMIC DNA]</scope>
    <source>
        <strain evidence="9">Berkeley</strain>
    </source>
</reference>
<dbReference type="FunCoup" id="A0A0B4JD40">
    <property type="interactions" value="7"/>
</dbReference>
<dbReference type="PhylomeDB" id="A0A0B4JD40"/>
<dbReference type="OrthoDB" id="365379at2759"/>
<evidence type="ECO:0000313" key="8">
    <source>
        <dbReference type="FlyBase" id="FBgn0034411"/>
    </source>
</evidence>
<evidence type="ECO:0000313" key="7">
    <source>
        <dbReference type="EMBL" id="ADV37220.1"/>
    </source>
</evidence>
<dbReference type="IntAct" id="A0A0B4JD40">
    <property type="interactions" value="1"/>
</dbReference>
<organism evidence="7 9">
    <name type="scientific">Drosophila melanogaster</name>
    <name type="common">Fruit fly</name>
    <dbReference type="NCBI Taxonomy" id="7227"/>
    <lineage>
        <taxon>Eukaryota</taxon>
        <taxon>Metazoa</taxon>
        <taxon>Ecdysozoa</taxon>
        <taxon>Arthropoda</taxon>
        <taxon>Hexapoda</taxon>
        <taxon>Insecta</taxon>
        <taxon>Pterygota</taxon>
        <taxon>Neoptera</taxon>
        <taxon>Endopterygota</taxon>
        <taxon>Diptera</taxon>
        <taxon>Brachycera</taxon>
        <taxon>Muscomorpha</taxon>
        <taxon>Ephydroidea</taxon>
        <taxon>Drosophilidae</taxon>
        <taxon>Drosophila</taxon>
        <taxon>Sophophora</taxon>
    </lineage>
</organism>
<evidence type="ECO:0000256" key="2">
    <source>
        <dbReference type="ARBA" id="ARBA00012483"/>
    </source>
</evidence>
<reference evidence="7 9" key="2">
    <citation type="journal article" date="2002" name="Genome Biol.">
        <title>Finishing a whole-genome shotgun: release 3 of the Drosophila melanogaster euchromatic genome sequence.</title>
        <authorList>
            <person name="Celniker S.E."/>
            <person name="Wheeler D.A."/>
            <person name="Kronmiller B."/>
            <person name="Carlson J.W."/>
            <person name="Halpern A."/>
            <person name="Patel S."/>
            <person name="Adams M."/>
            <person name="Champe M."/>
            <person name="Dugan S.P."/>
            <person name="Frise E."/>
            <person name="Hodgson A."/>
            <person name="George R.A."/>
            <person name="Hoskins R.A."/>
            <person name="Laverty T."/>
            <person name="Muzny D.M."/>
            <person name="Nelson C.R."/>
            <person name="Pacleb J.M."/>
            <person name="Park S."/>
            <person name="Pfeiffer B.D."/>
            <person name="Richards S."/>
            <person name="Sodergren E.J."/>
            <person name="Svirskas R."/>
            <person name="Tabor P.E."/>
            <person name="Wan K."/>
            <person name="Stapleton M."/>
            <person name="Sutton G.G."/>
            <person name="Venter C."/>
            <person name="Weinstock G."/>
            <person name="Scherer S.E."/>
            <person name="Myers E.W."/>
            <person name="Gibbs R.A."/>
            <person name="Rubin G.M."/>
        </authorList>
    </citation>
    <scope>NUCLEOTIDE SEQUENCE [LARGE SCALE GENOMIC DNA]</scope>
    <source>
        <strain evidence="9">Berkeley</strain>
    </source>
</reference>
<dbReference type="FlyBase" id="FBgn0034411">
    <property type="gene designation" value="CG18605"/>
</dbReference>
<reference evidence="7 9" key="9">
    <citation type="journal article" date="2015" name="G3 (Bethesda)">
        <title>Gene Model Annotations for Drosophila melanogaster: Impact of High-Throughput Data.</title>
        <authorList>
            <consortium name="FlyBase Consortium"/>
            <person name="Matthews B.B."/>
            <person name="Dos Santos G."/>
            <person name="Crosby M.A."/>
            <person name="Emmert D.B."/>
            <person name="St Pierre S.E."/>
            <person name="Gramates L.S."/>
            <person name="Zhou P."/>
            <person name="Schroeder A.J."/>
            <person name="Falls K."/>
            <person name="Strelets V."/>
            <person name="Russo S.M."/>
            <person name="Gelbart W.M."/>
            <person name="null"/>
        </authorList>
    </citation>
    <scope>NUCLEOTIDE SEQUENCE [LARGE SCALE GENOMIC DNA]</scope>
    <source>
        <strain evidence="9">Berkeley</strain>
    </source>
</reference>
<gene>
    <name evidence="7" type="primary">Dmel\CG18605</name>
    <name evidence="7 8" type="ORF">CG18605</name>
    <name evidence="7" type="ORF">Dmel_CG18605</name>
</gene>
<reference evidence="7 9" key="7">
    <citation type="journal article" date="2007" name="Science">
        <title>The Release 5.1 annotation of Drosophila melanogaster heterochromatin.</title>
        <authorList>
            <person name="Smith C.D."/>
            <person name="Shu S."/>
            <person name="Mungall C.J."/>
            <person name="Karpen G.H."/>
        </authorList>
    </citation>
    <scope>NUCLEOTIDE SEQUENCE [LARGE SCALE GENOMIC DNA]</scope>
    <source>
        <strain evidence="9">Berkeley</strain>
    </source>
</reference>
<comment type="catalytic activity">
    <reaction evidence="1">
        <text>S-ubiquitinyl-[E2 ubiquitin-conjugating enzyme]-L-cysteine + [acceptor protein]-L-lysine = [E2 ubiquitin-conjugating enzyme]-L-cysteine + N(6)-ubiquitinyl-[acceptor protein]-L-lysine.</text>
        <dbReference type="EC" id="2.3.2.27"/>
    </reaction>
</comment>
<dbReference type="VEuPathDB" id="VectorBase:FBgn0034411"/>
<reference evidence="7 9" key="1">
    <citation type="journal article" date="2000" name="Science">
        <title>The genome sequence of Drosophila melanogaster.</title>
        <authorList>
            <person name="Adams M.D."/>
            <person name="Celniker S.E."/>
            <person name="Holt R.A."/>
            <person name="Evans C.A."/>
            <person name="Gocayne J.D."/>
            <person name="Amanatides P.G."/>
            <person name="Scherer S.E."/>
            <person name="Li P.W."/>
            <person name="Hoskins R.A."/>
            <person name="Galle R.F."/>
            <person name="George R.A."/>
            <person name="Lewis S.E."/>
            <person name="Richards S."/>
            <person name="Ashburner M."/>
            <person name="Henderson S.N."/>
            <person name="Sutton G.G."/>
            <person name="Wortman J.R."/>
            <person name="Yandell M.D."/>
            <person name="Zhang Q."/>
            <person name="Chen L.X."/>
            <person name="Brandon R.C."/>
            <person name="Rogers Y.H."/>
            <person name="Blazej R.G."/>
            <person name="Champe M."/>
            <person name="Pfeiffer B.D."/>
            <person name="Wan K.H."/>
            <person name="Doyle C."/>
            <person name="Baxter E.G."/>
            <person name="Helt G."/>
            <person name="Nelson C.R."/>
            <person name="Gabor G.L."/>
            <person name="Abril J.F."/>
            <person name="Agbayani A."/>
            <person name="An H.J."/>
            <person name="Andrews-Pfannkoch C."/>
            <person name="Baldwin D."/>
            <person name="Ballew R.M."/>
            <person name="Basu A."/>
            <person name="Baxendale J."/>
            <person name="Bayraktaroglu L."/>
            <person name="Beasley E.M."/>
            <person name="Beeson K.Y."/>
            <person name="Benos P.V."/>
            <person name="Berman B.P."/>
            <person name="Bhandari D."/>
            <person name="Bolshakov S."/>
            <person name="Borkova D."/>
            <person name="Botchan M.R."/>
            <person name="Bouck J."/>
            <person name="Brokstein P."/>
            <person name="Brottier P."/>
            <person name="Burtis K.C."/>
            <person name="Busam D.A."/>
            <person name="Butler H."/>
            <person name="Cadieu E."/>
            <person name="Center A."/>
            <person name="Chandra I."/>
            <person name="Cherry J.M."/>
            <person name="Cawley S."/>
            <person name="Dahlke C."/>
            <person name="Davenport L.B."/>
            <person name="Davies P."/>
            <person name="de Pablos B."/>
            <person name="Delcher A."/>
            <person name="Deng Z."/>
            <person name="Mays A.D."/>
            <person name="Dew I."/>
            <person name="Dietz S.M."/>
            <person name="Dodson K."/>
            <person name="Doup L.E."/>
            <person name="Downes M."/>
            <person name="Dugan-Rocha S."/>
            <person name="Dunkov B.C."/>
            <person name="Dunn P."/>
            <person name="Durbin K.J."/>
            <person name="Evangelista C.C."/>
            <person name="Ferraz C."/>
            <person name="Ferriera S."/>
            <person name="Fleischmann W."/>
            <person name="Fosler C."/>
            <person name="Gabrielian A.E."/>
            <person name="Garg N.S."/>
            <person name="Gelbart W.M."/>
            <person name="Glasser K."/>
            <person name="Glodek A."/>
            <person name="Gong F."/>
            <person name="Gorrell J.H."/>
            <person name="Gu Z."/>
            <person name="Guan P."/>
            <person name="Harris M."/>
            <person name="Harris N.L."/>
            <person name="Harvey D."/>
            <person name="Heiman T.J."/>
            <person name="Hernandez J.R."/>
            <person name="Houck J."/>
            <person name="Hostin D."/>
            <person name="Houston K.A."/>
            <person name="Howland T.J."/>
            <person name="Wei M.H."/>
            <person name="Ibegwam C."/>
            <person name="Jalali M."/>
            <person name="Kalush F."/>
            <person name="Karpen G.H."/>
            <person name="Ke Z."/>
            <person name="Kennison J.A."/>
            <person name="Ketchum K.A."/>
            <person name="Kimmel B.E."/>
            <person name="Kodira C.D."/>
            <person name="Kraft C."/>
            <person name="Kravitz S."/>
            <person name="Kulp D."/>
            <person name="Lai Z."/>
            <person name="Lasko P."/>
            <person name="Lei Y."/>
            <person name="Levitsky A.A."/>
            <person name="Li J."/>
            <person name="Li Z."/>
            <person name="Liang Y."/>
            <person name="Lin X."/>
            <person name="Liu X."/>
            <person name="Mattei B."/>
            <person name="McIntosh T.C."/>
            <person name="McLeod M.P."/>
            <person name="McPherson D."/>
            <person name="Merkulov G."/>
            <person name="Milshina N.V."/>
            <person name="Mobarry C."/>
            <person name="Morris J."/>
            <person name="Moshrefi A."/>
            <person name="Mount S.M."/>
            <person name="Moy M."/>
            <person name="Murphy B."/>
            <person name="Murphy L."/>
            <person name="Muzny D.M."/>
            <person name="Nelson D.L."/>
            <person name="Nelson D.R."/>
            <person name="Nelson K.A."/>
            <person name="Nixon K."/>
            <person name="Nusskern D.R."/>
            <person name="Pacleb J.M."/>
            <person name="Palazzolo M."/>
            <person name="Pittman G.S."/>
            <person name="Pan S."/>
            <person name="Pollard J."/>
            <person name="Puri V."/>
            <person name="Reese M.G."/>
            <person name="Reinert K."/>
            <person name="Remington K."/>
            <person name="Saunders R.D."/>
            <person name="Scheeler F."/>
            <person name="Shen H."/>
            <person name="Shue B.C."/>
            <person name="Siden-Kiamos I."/>
            <person name="Simpson M."/>
            <person name="Skupski M.P."/>
            <person name="Smith T."/>
            <person name="Spier E."/>
            <person name="Spradling A.C."/>
            <person name="Stapleton M."/>
            <person name="Strong R."/>
            <person name="Sun E."/>
            <person name="Svirskas R."/>
            <person name="Tector C."/>
            <person name="Turner R."/>
            <person name="Venter E."/>
            <person name="Wang A.H."/>
            <person name="Wang X."/>
            <person name="Wang Z.Y."/>
            <person name="Wassarman D.A."/>
            <person name="Weinstock G.M."/>
            <person name="Weissenbach J."/>
            <person name="Williams S.M."/>
            <person name="WoodageT"/>
            <person name="Worley K.C."/>
            <person name="Wu D."/>
            <person name="Yang S."/>
            <person name="Yao Q.A."/>
            <person name="Ye J."/>
            <person name="Yeh R.F."/>
            <person name="Zaveri J.S."/>
            <person name="Zhan M."/>
            <person name="Zhang G."/>
            <person name="Zhao Q."/>
            <person name="Zheng L."/>
            <person name="Zheng X.H."/>
            <person name="Zhong F.N."/>
            <person name="Zhong W."/>
            <person name="Zhou X."/>
            <person name="Zhu S."/>
            <person name="Zhu X."/>
            <person name="Smith H.O."/>
            <person name="Gibbs R.A."/>
            <person name="Myers E.W."/>
            <person name="Rubin G.M."/>
            <person name="Venter J.C."/>
        </authorList>
    </citation>
    <scope>NUCLEOTIDE SEQUENCE [LARGE SCALE GENOMIC DNA]</scope>
    <source>
        <strain evidence="9">Berkeley</strain>
    </source>
</reference>
<reference evidence="7 9" key="8">
    <citation type="journal article" date="2007" name="Science">
        <title>Sequence finishing and mapping of Drosophila melanogaster heterochromatin.</title>
        <authorList>
            <person name="Hoskins R.A."/>
            <person name="Carlson J.W."/>
            <person name="Kennedy C."/>
            <person name="Acevedo D."/>
            <person name="Evans-Holm M."/>
            <person name="Frise E."/>
            <person name="Wan K.H."/>
            <person name="Park S."/>
            <person name="Mendez-Lago M."/>
            <person name="Rossi F."/>
            <person name="Villasante A."/>
            <person name="Dimitri P."/>
            <person name="Karpen G.H."/>
            <person name="Celniker S.E."/>
        </authorList>
    </citation>
    <scope>NUCLEOTIDE SEQUENCE [LARGE SCALE GENOMIC DNA]</scope>
    <source>
        <strain evidence="9">Berkeley</strain>
    </source>
</reference>
<dbReference type="BioGRID-ORCS" id="37189">
    <property type="hits" value="0 hits in 1 CRISPR screen"/>
</dbReference>
<dbReference type="EC" id="2.3.2.27" evidence="2"/>
<dbReference type="PANTHER" id="PTHR46077">
    <property type="entry name" value="E3 UBIQUITIN-PROTEIN LIGASE TOPORS"/>
    <property type="match status" value="1"/>
</dbReference>
<dbReference type="OMA" id="RYMVYWR"/>
<keyword evidence="4" id="KW-0805">Transcription regulation</keyword>
<evidence type="ECO:0000256" key="4">
    <source>
        <dbReference type="ARBA" id="ARBA00023015"/>
    </source>
</evidence>
<dbReference type="Proteomes" id="UP000000803">
    <property type="component" value="Chromosome 2R"/>
</dbReference>
<dbReference type="eggNOG" id="KOG4430">
    <property type="taxonomic scope" value="Eukaryota"/>
</dbReference>
<evidence type="ECO:0000256" key="1">
    <source>
        <dbReference type="ARBA" id="ARBA00000900"/>
    </source>
</evidence>
<feature type="region of interest" description="Disordered" evidence="6">
    <location>
        <begin position="301"/>
        <end position="323"/>
    </location>
</feature>
<dbReference type="Bgee" id="FBgn0034411">
    <property type="expression patterns" value="Expressed in spermatogonium in testis and 14 other cell types or tissues"/>
</dbReference>
<evidence type="ECO:0000313" key="9">
    <source>
        <dbReference type="Proteomes" id="UP000000803"/>
    </source>
</evidence>
<feature type="region of interest" description="Disordered" evidence="6">
    <location>
        <begin position="371"/>
        <end position="415"/>
    </location>
</feature>
<keyword evidence="3" id="KW-0808">Transferase</keyword>
<dbReference type="GO" id="GO:0003677">
    <property type="term" value="F:DNA binding"/>
    <property type="evidence" value="ECO:0000250"/>
    <property type="project" value="FlyBase"/>
</dbReference>
<keyword evidence="5" id="KW-0804">Transcription</keyword>
<name>A0A0B4JD40_DROME</name>
<dbReference type="ExpressionAtlas" id="A0A0B4JD40">
    <property type="expression patterns" value="baseline and differential"/>
</dbReference>
<reference evidence="7 9" key="4">
    <citation type="journal article" date="2002" name="Genome Biol.">
        <title>The transposable elements of the Drosophila melanogaster euchromatin: a genomics perspective.</title>
        <authorList>
            <person name="Kaminker J.S."/>
            <person name="Bergman C.M."/>
            <person name="Kronmiller B."/>
            <person name="Carlson J."/>
            <person name="Svirskas R."/>
            <person name="Patel S."/>
            <person name="Frise E."/>
            <person name="Wheeler D.A."/>
            <person name="Lewis S.E."/>
            <person name="Rubin G.M."/>
            <person name="Ashburner M."/>
            <person name="Celniker S.E."/>
        </authorList>
    </citation>
    <scope>NUCLEOTIDE SEQUENCE [LARGE SCALE GENOMIC DNA]</scope>
    <source>
        <strain evidence="9">Berkeley</strain>
    </source>
</reference>
<dbReference type="PANTHER" id="PTHR46077:SF1">
    <property type="entry name" value="TOP1 BINDING ARGININE_SERINE RICH PROTEIN, E3 UBIQUITIN LIGASE"/>
    <property type="match status" value="1"/>
</dbReference>
<protein>
    <recommendedName>
        <fullName evidence="2">RING-type E3 ubiquitin transferase</fullName>
        <ecNumber evidence="2">2.3.2.27</ecNumber>
    </recommendedName>
</protein>
<dbReference type="AGR" id="FB:FBgn0034411"/>
<reference evidence="7 9" key="3">
    <citation type="journal article" date="2002" name="Genome Biol.">
        <title>Annotation of the Drosophila melanogaster euchromatic genome: a systematic review.</title>
        <authorList>
            <person name="Misra S."/>
            <person name="Crosby M.A."/>
            <person name="Mungall C.J."/>
            <person name="Matthews B.B."/>
            <person name="Campbell K.S."/>
            <person name="Hradecky P."/>
            <person name="Huang Y."/>
            <person name="Kaminker J.S."/>
            <person name="Millburn G.H."/>
            <person name="Prochnik S.E."/>
            <person name="Smith C.D."/>
            <person name="Tupy J.L."/>
            <person name="Whitfied E.J."/>
            <person name="Bayraktaroglu L."/>
            <person name="Berman B.P."/>
            <person name="Bettencourt B.R."/>
            <person name="Celniker S.E."/>
            <person name="de Grey A.D."/>
            <person name="Drysdale R.A."/>
            <person name="Harris N.L."/>
            <person name="Richter J."/>
            <person name="Russo S."/>
            <person name="Schroeder A.J."/>
            <person name="Shu S.Q."/>
            <person name="Stapleton M."/>
            <person name="Yamada C."/>
            <person name="Ashburner M."/>
            <person name="Gelbart W.M."/>
            <person name="Rubin G.M."/>
            <person name="Lewis S.E."/>
        </authorList>
    </citation>
    <scope>GENOME REANNOTATION</scope>
    <source>
        <strain evidence="9">Berkeley</strain>
    </source>
</reference>
<sequence>MMPRHMVQWRIYVYANSLYSLPDRETGDFRGWSPEYFRLNPFEVHRVMMWVNRDVSVLIRTRKADIFYLYETIKNLLPRLKLDSEEFRKPMIHFFGANTDLFIHELINFARSPYDTLMAYECSTQYRALLDFDNGPTTSAKSRDREFLSTRLHSFVEFTRRINYDDCGGFEADLELEDEDFGELDDMMMERYGGAPFLMKMDGQLVTARIIPSSQANAPNQGQVNQQTQSQAQAQAQAQAQVQAQAQAQAQTQAQTQAQALAQAQAQAQVQAQPQAQVQQAAAQPAQLLLPQLTQAVIQTQQRAVHQPQQSGQQSGPQHASSTAALATPLEDLELGFAIERSMFVGASNADQGGDFILPYGQVFRFANTNRAARPSNGNGSGSGVMNPPPAPPVPNNPRNASAHQGRRRRTQNQR</sequence>
<dbReference type="GO" id="GO:0005634">
    <property type="term" value="C:nucleus"/>
    <property type="evidence" value="ECO:0000250"/>
    <property type="project" value="FlyBase"/>
</dbReference>
<keyword evidence="9" id="KW-1185">Reference proteome</keyword>
<feature type="compositionally biased region" description="Basic residues" evidence="6">
    <location>
        <begin position="405"/>
        <end position="415"/>
    </location>
</feature>
<dbReference type="AlphaFoldDB" id="A0A0B4JD40"/>
<reference evidence="7 9" key="10">
    <citation type="journal article" date="2015" name="G3 (Bethesda)">
        <title>Gene Model Annotations for Drosophila melanogaster: The Rule-Benders.</title>
        <authorList>
            <consortium name="FlyBase Consortium"/>
            <person name="Crosby M.A."/>
            <person name="Gramates L.S."/>
            <person name="Dos Santos G."/>
            <person name="Matthews B.B."/>
            <person name="St Pierre S.E."/>
            <person name="Zhou P."/>
            <person name="Schroeder A.J."/>
            <person name="Falls K."/>
            <person name="Emmert D.B."/>
            <person name="Russo S.M."/>
            <person name="Gelbart W.M."/>
            <person name="null"/>
        </authorList>
    </citation>
    <scope>NUCLEOTIDE SEQUENCE [LARGE SCALE GENOMIC DNA]</scope>
    <source>
        <strain evidence="9">Berkeley</strain>
    </source>
</reference>
<evidence type="ECO:0000256" key="3">
    <source>
        <dbReference type="ARBA" id="ARBA00022679"/>
    </source>
</evidence>
<dbReference type="KEGG" id="dme:Dmel_CG18605"/>
<proteinExistence type="predicted"/>
<dbReference type="EMBL" id="AE013599">
    <property type="protein sequence ID" value="ADV37220.1"/>
    <property type="molecule type" value="Genomic_DNA"/>
</dbReference>
<feature type="compositionally biased region" description="Pro residues" evidence="6">
    <location>
        <begin position="387"/>
        <end position="396"/>
    </location>
</feature>
<feature type="compositionally biased region" description="Low complexity" evidence="6">
    <location>
        <begin position="306"/>
        <end position="319"/>
    </location>
</feature>
<dbReference type="GO" id="GO:0061630">
    <property type="term" value="F:ubiquitin protein ligase activity"/>
    <property type="evidence" value="ECO:0007669"/>
    <property type="project" value="UniProtKB-EC"/>
</dbReference>